<accession>A0A1G2FZP2</accession>
<evidence type="ECO:0000256" key="5">
    <source>
        <dbReference type="ARBA" id="ARBA00022801"/>
    </source>
</evidence>
<evidence type="ECO:0000313" key="8">
    <source>
        <dbReference type="Proteomes" id="UP000177480"/>
    </source>
</evidence>
<dbReference type="GO" id="GO:0006730">
    <property type="term" value="P:one-carbon metabolic process"/>
    <property type="evidence" value="ECO:0007669"/>
    <property type="project" value="UniProtKB-KW"/>
</dbReference>
<dbReference type="GO" id="GO:0046654">
    <property type="term" value="P:tetrahydrofolate biosynthetic process"/>
    <property type="evidence" value="ECO:0007669"/>
    <property type="project" value="InterPro"/>
</dbReference>
<dbReference type="Gene3D" id="3.30.1130.10">
    <property type="match status" value="1"/>
</dbReference>
<dbReference type="PANTHER" id="PTHR11109:SF7">
    <property type="entry name" value="GTP CYCLOHYDROLASE 1"/>
    <property type="match status" value="1"/>
</dbReference>
<dbReference type="EMBL" id="MHNK01000019">
    <property type="protein sequence ID" value="OGZ43212.1"/>
    <property type="molecule type" value="Genomic_DNA"/>
</dbReference>
<dbReference type="GO" id="GO:0005525">
    <property type="term" value="F:GTP binding"/>
    <property type="evidence" value="ECO:0007669"/>
    <property type="project" value="TreeGrafter"/>
</dbReference>
<evidence type="ECO:0000256" key="1">
    <source>
        <dbReference type="ARBA" id="ARBA00001052"/>
    </source>
</evidence>
<dbReference type="STRING" id="1802114.A2719_00765"/>
<evidence type="ECO:0000256" key="3">
    <source>
        <dbReference type="ARBA" id="ARBA00012715"/>
    </source>
</evidence>
<reference evidence="7 8" key="1">
    <citation type="journal article" date="2016" name="Nat. Commun.">
        <title>Thousands of microbial genomes shed light on interconnected biogeochemical processes in an aquifer system.</title>
        <authorList>
            <person name="Anantharaman K."/>
            <person name="Brown C.T."/>
            <person name="Hug L.A."/>
            <person name="Sharon I."/>
            <person name="Castelle C.J."/>
            <person name="Probst A.J."/>
            <person name="Thomas B.C."/>
            <person name="Singh A."/>
            <person name="Wilkins M.J."/>
            <person name="Karaoz U."/>
            <person name="Brodie E.L."/>
            <person name="Williams K.H."/>
            <person name="Hubbard S.S."/>
            <person name="Banfield J.F."/>
        </authorList>
    </citation>
    <scope>NUCLEOTIDE SEQUENCE [LARGE SCALE GENOMIC DNA]</scope>
</reference>
<evidence type="ECO:0000256" key="4">
    <source>
        <dbReference type="ARBA" id="ARBA00022563"/>
    </source>
</evidence>
<dbReference type="GO" id="GO:0008270">
    <property type="term" value="F:zinc ion binding"/>
    <property type="evidence" value="ECO:0007669"/>
    <property type="project" value="TreeGrafter"/>
</dbReference>
<comment type="caution">
    <text evidence="7">The sequence shown here is derived from an EMBL/GenBank/DDBJ whole genome shotgun (WGS) entry which is preliminary data.</text>
</comment>
<dbReference type="GO" id="GO:0005737">
    <property type="term" value="C:cytoplasm"/>
    <property type="evidence" value="ECO:0007669"/>
    <property type="project" value="TreeGrafter"/>
</dbReference>
<evidence type="ECO:0000259" key="6">
    <source>
        <dbReference type="Pfam" id="PF01227"/>
    </source>
</evidence>
<dbReference type="Pfam" id="PF01227">
    <property type="entry name" value="GTP_cyclohydroI"/>
    <property type="match status" value="1"/>
</dbReference>
<dbReference type="GO" id="GO:0003934">
    <property type="term" value="F:GTP cyclohydrolase I activity"/>
    <property type="evidence" value="ECO:0007669"/>
    <property type="project" value="UniProtKB-EC"/>
</dbReference>
<proteinExistence type="predicted"/>
<dbReference type="EC" id="3.5.4.16" evidence="3"/>
<dbReference type="Proteomes" id="UP000177480">
    <property type="component" value="Unassembled WGS sequence"/>
</dbReference>
<sequence>MNESKNKGKSPLIEWVKIVLDNNKETVAIVENRQEEITKAFKEILSGYQTNPSTVLKKVAETENFGGLICEAGIRFMSMCRHHFLPFFGTANIVYEPGEHIIGLGKISRLVQVYAKRLQFQEKLSGEIANEFMKSAGAKVSLLKQKLDICAWDIEDQITLVLLQ</sequence>
<keyword evidence="5" id="KW-0378">Hydrolase</keyword>
<dbReference type="InterPro" id="IPR020602">
    <property type="entry name" value="GTP_CycHdrlase_I_dom"/>
</dbReference>
<gene>
    <name evidence="7" type="ORF">A2719_00765</name>
</gene>
<dbReference type="UniPathway" id="UPA00848">
    <property type="reaction ID" value="UER00151"/>
</dbReference>
<evidence type="ECO:0000313" key="7">
    <source>
        <dbReference type="EMBL" id="OGZ43212.1"/>
    </source>
</evidence>
<evidence type="ECO:0000256" key="2">
    <source>
        <dbReference type="ARBA" id="ARBA00005080"/>
    </source>
</evidence>
<comment type="catalytic activity">
    <reaction evidence="1">
        <text>GTP + H2O = 7,8-dihydroneopterin 3'-triphosphate + formate + H(+)</text>
        <dbReference type="Rhea" id="RHEA:17473"/>
        <dbReference type="ChEBI" id="CHEBI:15377"/>
        <dbReference type="ChEBI" id="CHEBI:15378"/>
        <dbReference type="ChEBI" id="CHEBI:15740"/>
        <dbReference type="ChEBI" id="CHEBI:37565"/>
        <dbReference type="ChEBI" id="CHEBI:58462"/>
        <dbReference type="EC" id="3.5.4.16"/>
    </reaction>
</comment>
<name>A0A1G2FZP2_9BACT</name>
<comment type="pathway">
    <text evidence="2">Cofactor biosynthesis; 7,8-dihydroneopterin triphosphate biosynthesis; 7,8-dihydroneopterin triphosphate from GTP: step 1/1.</text>
</comment>
<protein>
    <recommendedName>
        <fullName evidence="3">GTP cyclohydrolase I</fullName>
        <ecNumber evidence="3">3.5.4.16</ecNumber>
    </recommendedName>
</protein>
<dbReference type="InterPro" id="IPR001474">
    <property type="entry name" value="GTP_CycHdrlase_I"/>
</dbReference>
<dbReference type="InterPro" id="IPR043133">
    <property type="entry name" value="GTP-CH-I_C/QueF"/>
</dbReference>
<keyword evidence="4" id="KW-0554">One-carbon metabolism</keyword>
<dbReference type="GO" id="GO:0006729">
    <property type="term" value="P:tetrahydrobiopterin biosynthetic process"/>
    <property type="evidence" value="ECO:0007669"/>
    <property type="project" value="TreeGrafter"/>
</dbReference>
<dbReference type="SUPFAM" id="SSF55620">
    <property type="entry name" value="Tetrahydrobiopterin biosynthesis enzymes-like"/>
    <property type="match status" value="1"/>
</dbReference>
<dbReference type="AlphaFoldDB" id="A0A1G2FZP2"/>
<feature type="domain" description="GTP cyclohydrolase I" evidence="6">
    <location>
        <begin position="30"/>
        <end position="139"/>
    </location>
</feature>
<dbReference type="PANTHER" id="PTHR11109">
    <property type="entry name" value="GTP CYCLOHYDROLASE I"/>
    <property type="match status" value="1"/>
</dbReference>
<organism evidence="7 8">
    <name type="scientific">Candidatus Ryanbacteria bacterium RIFCSPHIGHO2_01_FULL_45_22</name>
    <dbReference type="NCBI Taxonomy" id="1802114"/>
    <lineage>
        <taxon>Bacteria</taxon>
        <taxon>Candidatus Ryaniibacteriota</taxon>
    </lineage>
</organism>